<dbReference type="EMBL" id="SLZU01000001">
    <property type="protein sequence ID" value="TCS67362.1"/>
    <property type="molecule type" value="Genomic_DNA"/>
</dbReference>
<evidence type="ECO:0000313" key="3">
    <source>
        <dbReference type="EMBL" id="TCS67362.1"/>
    </source>
</evidence>
<gene>
    <name evidence="3" type="ORF">EDD52_101460</name>
</gene>
<feature type="region of interest" description="Disordered" evidence="1">
    <location>
        <begin position="1"/>
        <end position="22"/>
    </location>
</feature>
<proteinExistence type="predicted"/>
<dbReference type="InterPro" id="IPR042095">
    <property type="entry name" value="SUMF_sf"/>
</dbReference>
<organism evidence="3 4">
    <name type="scientific">Primorskyibacter sedentarius</name>
    <dbReference type="NCBI Taxonomy" id="745311"/>
    <lineage>
        <taxon>Bacteria</taxon>
        <taxon>Pseudomonadati</taxon>
        <taxon>Pseudomonadota</taxon>
        <taxon>Alphaproteobacteria</taxon>
        <taxon>Rhodobacterales</taxon>
        <taxon>Roseobacteraceae</taxon>
        <taxon>Primorskyibacter</taxon>
    </lineage>
</organism>
<evidence type="ECO:0000259" key="2">
    <source>
        <dbReference type="Pfam" id="PF03781"/>
    </source>
</evidence>
<sequence length="334" mass="36744">MKDERPNSAEESPTPATGVKGCCIPSATELSDHDWMADAKAVAPAPADIQAELRAKLLEIPGGFFEMGTRKGTYPADLDSPRVKVKVSPFLISATTVTNAEFARFVAASGYRTVAEVWGWTFVFHLMLDDATRWPETPPGLPWWRKVDGACWSAPTGPGTTWQDKPDHPAVHIAWYDALAYCQWAGLRLPTEAEWERAARGGLERKKFPWGNAMTPNGEFAMNTWQGDFPNHNTAEDGYLGTAPVTAFSPNGFGLYNCSGNVWEWVQDWFGSTRPNGPARDPQGPESGRARVQRGGSYLCHASYCDRYHVHSRTQNDPDTSIGNCGFRVAASKS</sequence>
<dbReference type="Proteomes" id="UP000295696">
    <property type="component" value="Unassembled WGS sequence"/>
</dbReference>
<name>A0A4R3JP43_9RHOB</name>
<dbReference type="AlphaFoldDB" id="A0A4R3JP43"/>
<dbReference type="RefSeq" id="WP_207905955.1">
    <property type="nucleotide sequence ID" value="NZ_SLZU01000001.1"/>
</dbReference>
<reference evidence="3 4" key="1">
    <citation type="submission" date="2019-03" db="EMBL/GenBank/DDBJ databases">
        <title>Genomic Encyclopedia of Type Strains, Phase IV (KMG-IV): sequencing the most valuable type-strain genomes for metagenomic binning, comparative biology and taxonomic classification.</title>
        <authorList>
            <person name="Goeker M."/>
        </authorList>
    </citation>
    <scope>NUCLEOTIDE SEQUENCE [LARGE SCALE GENOMIC DNA]</scope>
    <source>
        <strain evidence="3 4">DSM 104836</strain>
    </source>
</reference>
<keyword evidence="4" id="KW-1185">Reference proteome</keyword>
<dbReference type="GO" id="GO:0120147">
    <property type="term" value="F:formylglycine-generating oxidase activity"/>
    <property type="evidence" value="ECO:0007669"/>
    <property type="project" value="TreeGrafter"/>
</dbReference>
<dbReference type="PANTHER" id="PTHR23150:SF19">
    <property type="entry name" value="FORMYLGLYCINE-GENERATING ENZYME"/>
    <property type="match status" value="1"/>
</dbReference>
<comment type="caution">
    <text evidence="3">The sequence shown here is derived from an EMBL/GenBank/DDBJ whole genome shotgun (WGS) entry which is preliminary data.</text>
</comment>
<protein>
    <submittedName>
        <fullName evidence="3">Formylglycine-generating enzyme required for sulfatase activity</fullName>
    </submittedName>
</protein>
<accession>A0A4R3JP43</accession>
<dbReference type="InterPro" id="IPR051043">
    <property type="entry name" value="Sulfatase_Mod_Factor_Kinase"/>
</dbReference>
<evidence type="ECO:0000313" key="4">
    <source>
        <dbReference type="Proteomes" id="UP000295696"/>
    </source>
</evidence>
<dbReference type="InterPro" id="IPR016187">
    <property type="entry name" value="CTDL_fold"/>
</dbReference>
<evidence type="ECO:0000256" key="1">
    <source>
        <dbReference type="SAM" id="MobiDB-lite"/>
    </source>
</evidence>
<dbReference type="Pfam" id="PF03781">
    <property type="entry name" value="FGE-sulfatase"/>
    <property type="match status" value="1"/>
</dbReference>
<dbReference type="SUPFAM" id="SSF56436">
    <property type="entry name" value="C-type lectin-like"/>
    <property type="match status" value="1"/>
</dbReference>
<dbReference type="InterPro" id="IPR005532">
    <property type="entry name" value="SUMF_dom"/>
</dbReference>
<dbReference type="Gene3D" id="3.90.1580.10">
    <property type="entry name" value="paralog of FGE (formylglycine-generating enzyme)"/>
    <property type="match status" value="1"/>
</dbReference>
<dbReference type="PANTHER" id="PTHR23150">
    <property type="entry name" value="SULFATASE MODIFYING FACTOR 1, 2"/>
    <property type="match status" value="1"/>
</dbReference>
<feature type="domain" description="Sulfatase-modifying factor enzyme-like" evidence="2">
    <location>
        <begin position="56"/>
        <end position="330"/>
    </location>
</feature>